<feature type="region of interest" description="Disordered" evidence="1">
    <location>
        <begin position="1"/>
        <end position="36"/>
    </location>
</feature>
<feature type="transmembrane region" description="Helical" evidence="2">
    <location>
        <begin position="84"/>
        <end position="108"/>
    </location>
</feature>
<gene>
    <name evidence="3" type="ORF">CO690_07835</name>
</gene>
<evidence type="ECO:0000256" key="1">
    <source>
        <dbReference type="SAM" id="MobiDB-lite"/>
    </source>
</evidence>
<dbReference type="AlphaFoldDB" id="A0A291DGI0"/>
<reference evidence="4" key="1">
    <citation type="submission" date="2017-09" db="EMBL/GenBank/DDBJ databases">
        <title>FDA dAtabase for Regulatory Grade micrObial Sequences (FDA-ARGOS): Supporting development and validation of Infectious Disease Dx tests.</title>
        <authorList>
            <person name="Minogue T."/>
            <person name="Wolcott M."/>
            <person name="Wasieloski L."/>
            <person name="Aguilar W."/>
            <person name="Moore D."/>
            <person name="Tallon L."/>
            <person name="Sadzewicz L."/>
            <person name="Ott S."/>
            <person name="Zhao X."/>
            <person name="Nagaraj S."/>
            <person name="Vavikolanu K."/>
            <person name="Aluvathingal J."/>
            <person name="Nadendla S."/>
            <person name="Sichtig H."/>
        </authorList>
    </citation>
    <scope>NUCLEOTIDE SEQUENCE [LARGE SCALE GENOMIC DNA]</scope>
    <source>
        <strain evidence="4">FDAARGOS_369</strain>
    </source>
</reference>
<protein>
    <submittedName>
        <fullName evidence="3">Uncharacterized protein</fullName>
    </submittedName>
</protein>
<organism evidence="3 4">
    <name type="scientific">Rothia mucilaginosa</name>
    <dbReference type="NCBI Taxonomy" id="43675"/>
    <lineage>
        <taxon>Bacteria</taxon>
        <taxon>Bacillati</taxon>
        <taxon>Actinomycetota</taxon>
        <taxon>Actinomycetes</taxon>
        <taxon>Micrococcales</taxon>
        <taxon>Micrococcaceae</taxon>
        <taxon>Rothia</taxon>
    </lineage>
</organism>
<dbReference type="RefSeq" id="WP_070599065.1">
    <property type="nucleotide sequence ID" value="NZ_CP023510.1"/>
</dbReference>
<accession>A0A291DGI0</accession>
<keyword evidence="2" id="KW-0472">Membrane</keyword>
<proteinExistence type="predicted"/>
<evidence type="ECO:0000313" key="4">
    <source>
        <dbReference type="Proteomes" id="UP000218628"/>
    </source>
</evidence>
<sequence>MQEPAMQQPYQSPPPESGGVPHRSAKNPAEAQGQHAGVHIPWRSSAAPSAVNASTAVAEPVVASAAPVASMSGPERTFRVPHPVLSAISWLIAAASAAWLVILGVSLALNVASGVSHDSEFMMLTYGVYMACAFGFCCFGTFFALHFGLGSSAHWRDSIRHPNHPH</sequence>
<dbReference type="EMBL" id="CP023510">
    <property type="protein sequence ID" value="ATF63596.1"/>
    <property type="molecule type" value="Genomic_DNA"/>
</dbReference>
<evidence type="ECO:0000256" key="2">
    <source>
        <dbReference type="SAM" id="Phobius"/>
    </source>
</evidence>
<feature type="transmembrane region" description="Helical" evidence="2">
    <location>
        <begin position="128"/>
        <end position="149"/>
    </location>
</feature>
<dbReference type="Proteomes" id="UP000218628">
    <property type="component" value="Chromosome"/>
</dbReference>
<keyword evidence="2" id="KW-0812">Transmembrane</keyword>
<evidence type="ECO:0000313" key="3">
    <source>
        <dbReference type="EMBL" id="ATF63596.1"/>
    </source>
</evidence>
<keyword evidence="2" id="KW-1133">Transmembrane helix</keyword>
<name>A0A291DGI0_9MICC</name>